<dbReference type="EMBL" id="BK032562">
    <property type="protein sequence ID" value="DAF47959.1"/>
    <property type="molecule type" value="Genomic_DNA"/>
</dbReference>
<organism evidence="2">
    <name type="scientific">Siphoviridae sp. ctgaY24</name>
    <dbReference type="NCBI Taxonomy" id="2827911"/>
    <lineage>
        <taxon>Viruses</taxon>
        <taxon>Duplodnaviria</taxon>
        <taxon>Heunggongvirae</taxon>
        <taxon>Uroviricota</taxon>
        <taxon>Caudoviricetes</taxon>
    </lineage>
</organism>
<sequence length="553" mass="63424">MPENIVENTENVIENNQDKTESVSETNSVSNTQERSYESNAFYEMTSFWEDCIEDLPINLEDIKKFAHNPQIHIKNIRKICRWAYYENGSVMTSINYLKTMFTLDKVVYSKSKTKRKKKFENARQLMQQTLDTIRYKEVIRDNLFNDMIEGMDFKYFEITKSVFADKYLDDIDTLNIVEINELGVKCAVINLPVDYCRIVGRKNGSPIVAFDLRYFDDMAEDDKRRKLQAFPREIREAYSKYSTHNNIKSWKVLNNDNTMVTKINCKAINPYGVPLMICALDDVLYADYFTSTKRNVLDQLNNQIIYQTFPEAKDGRCTLTESQQINQHKVVKEAITTKQNKYGKSFFSLAAGTKLNDIKVDTSIFDEKNENANKSKVPADLGIASSVLDGNSTGNYAVATLNLELVAGNVYDWINMFVTELNKCINANIIKDKKLYMECAILPVTFVNRDKQVKYMTDLYARGKGSLTAWIASTGWDSDVYLSLMDYELDNDWENKYPTHKTSYTMSSKDNDPSDADHSNGGRSKVAEKTNENSIMSENLNGNAQPKPSTTN</sequence>
<feature type="compositionally biased region" description="Polar residues" evidence="1">
    <location>
        <begin position="23"/>
        <end position="34"/>
    </location>
</feature>
<accession>A0A8S5SBB5</accession>
<evidence type="ECO:0000256" key="1">
    <source>
        <dbReference type="SAM" id="MobiDB-lite"/>
    </source>
</evidence>
<name>A0A8S5SBB5_9CAUD</name>
<feature type="region of interest" description="Disordered" evidence="1">
    <location>
        <begin position="16"/>
        <end position="35"/>
    </location>
</feature>
<feature type="compositionally biased region" description="Basic and acidic residues" evidence="1">
    <location>
        <begin position="510"/>
        <end position="532"/>
    </location>
</feature>
<evidence type="ECO:0000313" key="2">
    <source>
        <dbReference type="EMBL" id="DAF47959.1"/>
    </source>
</evidence>
<feature type="region of interest" description="Disordered" evidence="1">
    <location>
        <begin position="503"/>
        <end position="553"/>
    </location>
</feature>
<proteinExistence type="predicted"/>
<feature type="compositionally biased region" description="Polar residues" evidence="1">
    <location>
        <begin position="533"/>
        <end position="553"/>
    </location>
</feature>
<reference evidence="2" key="1">
    <citation type="journal article" date="2021" name="Proc. Natl. Acad. Sci. U.S.A.">
        <title>A Catalog of Tens of Thousands of Viruses from Human Metagenomes Reveals Hidden Associations with Chronic Diseases.</title>
        <authorList>
            <person name="Tisza M.J."/>
            <person name="Buck C.B."/>
        </authorList>
    </citation>
    <scope>NUCLEOTIDE SEQUENCE</scope>
    <source>
        <strain evidence="2">CtgaY24</strain>
    </source>
</reference>
<protein>
    <submittedName>
        <fullName evidence="2">Portal protein</fullName>
    </submittedName>
</protein>